<comment type="subcellular location">
    <subcellularLocation>
        <location evidence="1">Cytoplasm</location>
        <location evidence="1">Cytosol</location>
    </subcellularLocation>
</comment>
<evidence type="ECO:0000313" key="11">
    <source>
        <dbReference type="Proteomes" id="UP000290572"/>
    </source>
</evidence>
<dbReference type="STRING" id="84645.A0A498NMA1"/>
<dbReference type="AlphaFoldDB" id="A0A498NMA1"/>
<dbReference type="GO" id="GO:0061702">
    <property type="term" value="C:canonical inflammasome complex"/>
    <property type="evidence" value="ECO:0007669"/>
    <property type="project" value="UniProtKB-SubCell"/>
</dbReference>
<keyword evidence="2" id="KW-0963">Cytoplasm</keyword>
<gene>
    <name evidence="10" type="ORF">ROHU_004408</name>
</gene>
<dbReference type="InterPro" id="IPR033516">
    <property type="entry name" value="CARD8/ASC/NALP1_CARD"/>
</dbReference>
<protein>
    <submittedName>
        <fullName evidence="10">LRR and PYD domains-containing 3-like protein</fullName>
    </submittedName>
</protein>
<dbReference type="SUPFAM" id="SSF52047">
    <property type="entry name" value="RNI-like"/>
    <property type="match status" value="1"/>
</dbReference>
<evidence type="ECO:0000259" key="8">
    <source>
        <dbReference type="PROSITE" id="PS50209"/>
    </source>
</evidence>
<dbReference type="GO" id="GO:0006954">
    <property type="term" value="P:inflammatory response"/>
    <property type="evidence" value="ECO:0007669"/>
    <property type="project" value="UniProtKB-KW"/>
</dbReference>
<accession>A0A498NMA1</accession>
<keyword evidence="6" id="KW-0391">Immunity</keyword>
<evidence type="ECO:0000256" key="4">
    <source>
        <dbReference type="ARBA" id="ARBA00022737"/>
    </source>
</evidence>
<dbReference type="GO" id="GO:0045087">
    <property type="term" value="P:innate immune response"/>
    <property type="evidence" value="ECO:0007669"/>
    <property type="project" value="UniProtKB-KW"/>
</dbReference>
<dbReference type="PROSITE" id="PS50837">
    <property type="entry name" value="NACHT"/>
    <property type="match status" value="2"/>
</dbReference>
<proteinExistence type="predicted"/>
<dbReference type="EMBL" id="QBIY01011300">
    <property type="protein sequence ID" value="RXN33120.1"/>
    <property type="molecule type" value="Genomic_DNA"/>
</dbReference>
<dbReference type="InterPro" id="IPR050637">
    <property type="entry name" value="NLRP_innate_immun_reg"/>
</dbReference>
<evidence type="ECO:0000256" key="1">
    <source>
        <dbReference type="ARBA" id="ARBA00004514"/>
    </source>
</evidence>
<dbReference type="Pfam" id="PF05729">
    <property type="entry name" value="NACHT"/>
    <property type="match status" value="2"/>
</dbReference>
<keyword evidence="11" id="KW-1185">Reference proteome</keyword>
<keyword evidence="3" id="KW-0399">Innate immunity</keyword>
<dbReference type="PANTHER" id="PTHR45690:SF19">
    <property type="entry name" value="NACHT, LRR AND PYD DOMAINS-CONTAINING PROTEIN 3"/>
    <property type="match status" value="1"/>
</dbReference>
<dbReference type="InterPro" id="IPR007111">
    <property type="entry name" value="NACHT_NTPase"/>
</dbReference>
<evidence type="ECO:0000256" key="7">
    <source>
        <dbReference type="ARBA" id="ARBA00023198"/>
    </source>
</evidence>
<dbReference type="Pfam" id="PF00619">
    <property type="entry name" value="CARD"/>
    <property type="match status" value="1"/>
</dbReference>
<dbReference type="InterPro" id="IPR011029">
    <property type="entry name" value="DEATH-like_dom_sf"/>
</dbReference>
<evidence type="ECO:0000259" key="9">
    <source>
        <dbReference type="PROSITE" id="PS50837"/>
    </source>
</evidence>
<keyword evidence="7" id="KW-0395">Inflammatory response</keyword>
<keyword evidence="4" id="KW-0677">Repeat</keyword>
<evidence type="ECO:0000256" key="3">
    <source>
        <dbReference type="ARBA" id="ARBA00022588"/>
    </source>
</evidence>
<dbReference type="InterPro" id="IPR029495">
    <property type="entry name" value="NACHT-assoc"/>
</dbReference>
<dbReference type="SMART" id="SM01288">
    <property type="entry name" value="FISNA"/>
    <property type="match status" value="2"/>
</dbReference>
<evidence type="ECO:0000256" key="2">
    <source>
        <dbReference type="ARBA" id="ARBA00022490"/>
    </source>
</evidence>
<feature type="domain" description="NACHT" evidence="9">
    <location>
        <begin position="181"/>
        <end position="317"/>
    </location>
</feature>
<comment type="caution">
    <text evidence="10">The sequence shown here is derived from an EMBL/GenBank/DDBJ whole genome shotgun (WGS) entry which is preliminary data.</text>
</comment>
<dbReference type="PANTHER" id="PTHR45690">
    <property type="entry name" value="NACHT, LRR AND PYD DOMAINS-CONTAINING PROTEIN 12"/>
    <property type="match status" value="1"/>
</dbReference>
<dbReference type="Gene3D" id="3.40.50.300">
    <property type="entry name" value="P-loop containing nucleotide triphosphate hydrolases"/>
    <property type="match status" value="2"/>
</dbReference>
<feature type="domain" description="CARD" evidence="8">
    <location>
        <begin position="3"/>
        <end position="93"/>
    </location>
</feature>
<dbReference type="PROSITE" id="PS50209">
    <property type="entry name" value="CARD"/>
    <property type="match status" value="1"/>
</dbReference>
<dbReference type="Pfam" id="PF17776">
    <property type="entry name" value="NLRC4_HD2"/>
    <property type="match status" value="1"/>
</dbReference>
<dbReference type="InterPro" id="IPR001315">
    <property type="entry name" value="CARD"/>
</dbReference>
<dbReference type="InterPro" id="IPR041267">
    <property type="entry name" value="NLRP_HD2"/>
</dbReference>
<reference evidence="10 11" key="1">
    <citation type="submission" date="2018-03" db="EMBL/GenBank/DDBJ databases">
        <title>Draft genome sequence of Rohu Carp (Labeo rohita).</title>
        <authorList>
            <person name="Das P."/>
            <person name="Kushwaha B."/>
            <person name="Joshi C.G."/>
            <person name="Kumar D."/>
            <person name="Nagpure N.S."/>
            <person name="Sahoo L."/>
            <person name="Das S.P."/>
            <person name="Bit A."/>
            <person name="Patnaik S."/>
            <person name="Meher P.K."/>
            <person name="Jayasankar P."/>
            <person name="Koringa P.G."/>
            <person name="Patel N.V."/>
            <person name="Hinsu A.T."/>
            <person name="Kumar R."/>
            <person name="Pandey M."/>
            <person name="Agarwal S."/>
            <person name="Srivastava S."/>
            <person name="Singh M."/>
            <person name="Iquebal M.A."/>
            <person name="Jaiswal S."/>
            <person name="Angadi U.B."/>
            <person name="Kumar N."/>
            <person name="Raza M."/>
            <person name="Shah T.M."/>
            <person name="Rai A."/>
            <person name="Jena J.K."/>
        </authorList>
    </citation>
    <scope>NUCLEOTIDE SEQUENCE [LARGE SCALE GENOMIC DNA]</scope>
    <source>
        <strain evidence="10">DASCIFA01</strain>
        <tissue evidence="10">Testis</tissue>
    </source>
</reference>
<evidence type="ECO:0000313" key="10">
    <source>
        <dbReference type="EMBL" id="RXN33120.1"/>
    </source>
</evidence>
<dbReference type="Pfam" id="PF14484">
    <property type="entry name" value="FISNA"/>
    <property type="match status" value="1"/>
</dbReference>
<feature type="domain" description="NACHT" evidence="9">
    <location>
        <begin position="428"/>
        <end position="564"/>
    </location>
</feature>
<sequence>MDQDSECARFVDAHWATLVQRVKMVMPIVDELRSGRMLEWEPYCKIRAADTNQEKMRELYEVLHSGGDKVKSAFYSQLVKQEPYLFRALEISSVILKYKKQICSEYQYVTEYNSLPGEYVLLSERFTQPLILQRHRDQKEREEEICSSGESFQQVLNSRNSHKSSYFSSLFNPGDHRISPSAIILQGNSGNGKTLTVQKIMLDWASGDLYKERFDIVFHLKCKEINCIYGKKSLVEILSYSCSLTSDEISQILQQSPEKVLFIIDGFDELRLTQDVYHMSPNTDPLQKAPPEVTLCALLRGRILPESFLLVTTRSTATDTLGFTGYRTSCEKTQTSAIRSVILKYKKQICSEYQYVTEYNSLPGEQVLLSERFTQPLILQKHRDQKEREEELRSSGEDFQQVLSSKSSDESVHLNSLFNTDHCGISPSAVILQGNSGNGKSFTVQKIMMDWASDKLYKERFDTVFHLKCKEINRISGRKSLVEILSYSCSLTSDEISQILQQSPEKVLFIIDGFDELKLTQDIYGMSAHTDPLQKAPPEVTLCALLKGHILPESFLLVTTRSTATDRLGKLLKGPQRFTEIMGFTEKSVEEYFQKFFQNEELFRKAYECVRANETLITTCSIPVICWIICTVMRERFSTGADVTSGLETTTSIYVDFVSTLLEHHCQGLSQSVLRLLKSLGQLAERGILEEQVLFDEKMVYETVPDPASNPFLCKFLFKRRIRHETMFSFMHLSFQEFFTALYYISLDSKTLKEKLTKLRSHDHESRYAAVMQFLFGLLNEDVRDTLKRKHGVFVHPTTQKHLKEWLFKMYHSFLTVHCLYELHDESFAKEILNEKADIFLMYEPLRRTDCWALLYCCQCCQWMKQLTLHCCKLTSEKLSMILPVLHKFESLRLTPESQQDSELVDLIHAVIRGQTNRVQIESVYADIKTCSISTLEMSISEELFRALQTENIEVLMFYISCLSGLKKMELRVHSLTESWAIQIVSLSKNCPNLTELSYRCKGGGTKKNTSKIDDAIGTGIQIVVHTNNNYE</sequence>
<dbReference type="CDD" id="cd08330">
    <property type="entry name" value="CARD_ASC_NALP1"/>
    <property type="match status" value="1"/>
</dbReference>
<dbReference type="GO" id="GO:0042981">
    <property type="term" value="P:regulation of apoptotic process"/>
    <property type="evidence" value="ECO:0007669"/>
    <property type="project" value="InterPro"/>
</dbReference>
<keyword evidence="5" id="KW-0832">Ubl conjugation</keyword>
<dbReference type="SUPFAM" id="SSF47986">
    <property type="entry name" value="DEATH domain"/>
    <property type="match status" value="1"/>
</dbReference>
<dbReference type="Proteomes" id="UP000290572">
    <property type="component" value="Unassembled WGS sequence"/>
</dbReference>
<dbReference type="InterPro" id="IPR027417">
    <property type="entry name" value="P-loop_NTPase"/>
</dbReference>
<organism evidence="10 11">
    <name type="scientific">Labeo rohita</name>
    <name type="common">Indian major carp</name>
    <name type="synonym">Cyprinus rohita</name>
    <dbReference type="NCBI Taxonomy" id="84645"/>
    <lineage>
        <taxon>Eukaryota</taxon>
        <taxon>Metazoa</taxon>
        <taxon>Chordata</taxon>
        <taxon>Craniata</taxon>
        <taxon>Vertebrata</taxon>
        <taxon>Euteleostomi</taxon>
        <taxon>Actinopterygii</taxon>
        <taxon>Neopterygii</taxon>
        <taxon>Teleostei</taxon>
        <taxon>Ostariophysi</taxon>
        <taxon>Cypriniformes</taxon>
        <taxon>Cyprinidae</taxon>
        <taxon>Labeoninae</taxon>
        <taxon>Labeonini</taxon>
        <taxon>Labeo</taxon>
    </lineage>
</organism>
<name>A0A498NMA1_LABRO</name>
<evidence type="ECO:0000256" key="5">
    <source>
        <dbReference type="ARBA" id="ARBA00022843"/>
    </source>
</evidence>
<dbReference type="Gene3D" id="1.10.533.10">
    <property type="entry name" value="Death Domain, Fas"/>
    <property type="match status" value="1"/>
</dbReference>
<dbReference type="SUPFAM" id="SSF52540">
    <property type="entry name" value="P-loop containing nucleoside triphosphate hydrolases"/>
    <property type="match status" value="2"/>
</dbReference>
<evidence type="ECO:0000256" key="6">
    <source>
        <dbReference type="ARBA" id="ARBA00022859"/>
    </source>
</evidence>